<reference evidence="1 2" key="1">
    <citation type="journal article" date="2024" name="Science">
        <title>Giant polyketide synthase enzymes in the biosynthesis of giant marine polyether toxins.</title>
        <authorList>
            <person name="Fallon T.R."/>
            <person name="Shende V.V."/>
            <person name="Wierzbicki I.H."/>
            <person name="Pendleton A.L."/>
            <person name="Watervoot N.F."/>
            <person name="Auber R.P."/>
            <person name="Gonzalez D.J."/>
            <person name="Wisecaver J.H."/>
            <person name="Moore B.S."/>
        </authorList>
    </citation>
    <scope>NUCLEOTIDE SEQUENCE [LARGE SCALE GENOMIC DNA]</scope>
    <source>
        <strain evidence="1 2">12B1</strain>
    </source>
</reference>
<evidence type="ECO:0000313" key="2">
    <source>
        <dbReference type="Proteomes" id="UP001515480"/>
    </source>
</evidence>
<keyword evidence="2" id="KW-1185">Reference proteome</keyword>
<accession>A0AB34IQL8</accession>
<organism evidence="1 2">
    <name type="scientific">Prymnesium parvum</name>
    <name type="common">Toxic golden alga</name>
    <dbReference type="NCBI Taxonomy" id="97485"/>
    <lineage>
        <taxon>Eukaryota</taxon>
        <taxon>Haptista</taxon>
        <taxon>Haptophyta</taxon>
        <taxon>Prymnesiophyceae</taxon>
        <taxon>Prymnesiales</taxon>
        <taxon>Prymnesiaceae</taxon>
        <taxon>Prymnesium</taxon>
    </lineage>
</organism>
<sequence>MLATIASASRLPSAASRTVLAACPRPSISDCWAKPETPWPYGVTEEMERLADAPPSPEMRSSILAAFLVGAPNTHTAGSSFRSAEQPHLKLAAYVSRLLLLSPGLCAPNVTLHVVHDLNASADELTLLAGSHETRPGFLRVQYHRFPPSDRLLGNDRRWELFLHVLQETEWECAYAVDLSDVVVLRLPPCASLPPKLVAASDGQVKGWLQAVASLTRWNRTLGDDFAAFLTDSRPTLSCSVVGGRRDVFAPALRAVVARMHARARRIEAGGAEGAPDNSSRMERMAHANVLHRPGTDMLLWNDEALRAPALLGFPYGPTSLPPWSTPHLAPGRVCPTHECRHQFVNATRRLYWFGHKTVDSWVADYIGFYRECAPPAAEGKAREKEAAKRGP</sequence>
<evidence type="ECO:0000313" key="1">
    <source>
        <dbReference type="EMBL" id="KAL1504345.1"/>
    </source>
</evidence>
<name>A0AB34IQL8_PRYPA</name>
<dbReference type="AlphaFoldDB" id="A0AB34IQL8"/>
<dbReference type="EMBL" id="JBGBPQ010000020">
    <property type="protein sequence ID" value="KAL1504345.1"/>
    <property type="molecule type" value="Genomic_DNA"/>
</dbReference>
<gene>
    <name evidence="1" type="ORF">AB1Y20_010751</name>
</gene>
<proteinExistence type="predicted"/>
<comment type="caution">
    <text evidence="1">The sequence shown here is derived from an EMBL/GenBank/DDBJ whole genome shotgun (WGS) entry which is preliminary data.</text>
</comment>
<protein>
    <submittedName>
        <fullName evidence="1">Uncharacterized protein</fullName>
    </submittedName>
</protein>
<dbReference type="Proteomes" id="UP001515480">
    <property type="component" value="Unassembled WGS sequence"/>
</dbReference>